<gene>
    <name evidence="1" type="ORF">Vadar_026420</name>
</gene>
<reference evidence="1 2" key="1">
    <citation type="journal article" date="2021" name="Hortic Res">
        <title>High-quality reference genome and annotation aids understanding of berry development for evergreen blueberry (Vaccinium darrowii).</title>
        <authorList>
            <person name="Yu J."/>
            <person name="Hulse-Kemp A.M."/>
            <person name="Babiker E."/>
            <person name="Staton M."/>
        </authorList>
    </citation>
    <scope>NUCLEOTIDE SEQUENCE [LARGE SCALE GENOMIC DNA]</scope>
    <source>
        <strain evidence="2">cv. NJ 8807/NJ 8810</strain>
        <tissue evidence="1">Young leaf</tissue>
    </source>
</reference>
<accession>A0ACB7Y3G5</accession>
<name>A0ACB7Y3G5_9ERIC</name>
<sequence length="536" mass="60514">MFGRRSQKPTLVPLNLDIGKRRRVRSETDLLSMGDVVNGTNPPNGANPPGAADTPLAPLHTHFLPSSYASPSCIQLPPFTATHYEIKPSILHALPNFHGLPKEDPYQHIDKFITISSTLQIHNFPNEVLRLILFQFSLKESAKHWLSTLPANSITSWDQLKDAFLKLYFSIGKTVHYRKLITSFQQNDNEPLHEAWERYGNLIRKCPHHDIPQRQLVQCFYDGLNSHYRMMVDASCGGSLMNKNEKSAWELFETMSDTSQHHATYQHSDRATITASSSKPRGLYEVNPSDHLALKVDSLVEKLDQFLSLGSTSAPPPPTFQEACSLCASPAHYVTECPARDQFPGFAEEQVHAAQGYSNVQSYPKLGDPSNNTYHPGLRNHPNLSWRQPQDNAPAPQSRPWSTPYNPAAYRYANHQQAPLHQAPAQPSRDPSFEDKFLKAFEMMTATQQQVTATQHQITATQQQVNSHTQSLSWLEAQLGQLANSMNRREEGRLPSQPIHNPRERLKPDRKSQGSRSTKLLPPHLIPGRRVHTARR</sequence>
<dbReference type="EMBL" id="CM037155">
    <property type="protein sequence ID" value="KAH7847470.1"/>
    <property type="molecule type" value="Genomic_DNA"/>
</dbReference>
<proteinExistence type="predicted"/>
<evidence type="ECO:0000313" key="2">
    <source>
        <dbReference type="Proteomes" id="UP000828048"/>
    </source>
</evidence>
<evidence type="ECO:0000313" key="1">
    <source>
        <dbReference type="EMBL" id="KAH7847470.1"/>
    </source>
</evidence>
<protein>
    <submittedName>
        <fullName evidence="1">Uncharacterized protein</fullName>
    </submittedName>
</protein>
<organism evidence="1 2">
    <name type="scientific">Vaccinium darrowii</name>
    <dbReference type="NCBI Taxonomy" id="229202"/>
    <lineage>
        <taxon>Eukaryota</taxon>
        <taxon>Viridiplantae</taxon>
        <taxon>Streptophyta</taxon>
        <taxon>Embryophyta</taxon>
        <taxon>Tracheophyta</taxon>
        <taxon>Spermatophyta</taxon>
        <taxon>Magnoliopsida</taxon>
        <taxon>eudicotyledons</taxon>
        <taxon>Gunneridae</taxon>
        <taxon>Pentapetalae</taxon>
        <taxon>asterids</taxon>
        <taxon>Ericales</taxon>
        <taxon>Ericaceae</taxon>
        <taxon>Vaccinioideae</taxon>
        <taxon>Vaccinieae</taxon>
        <taxon>Vaccinium</taxon>
    </lineage>
</organism>
<comment type="caution">
    <text evidence="1">The sequence shown here is derived from an EMBL/GenBank/DDBJ whole genome shotgun (WGS) entry which is preliminary data.</text>
</comment>
<keyword evidence="2" id="KW-1185">Reference proteome</keyword>
<dbReference type="Proteomes" id="UP000828048">
    <property type="component" value="Chromosome 5"/>
</dbReference>